<dbReference type="PANTHER" id="PTHR21666:SF289">
    <property type="entry name" value="L-ALA--D-GLU ENDOPEPTIDASE"/>
    <property type="match status" value="1"/>
</dbReference>
<evidence type="ECO:0000313" key="6">
    <source>
        <dbReference type="EMBL" id="NDJ17489.1"/>
    </source>
</evidence>
<dbReference type="Proteomes" id="UP000646053">
    <property type="component" value="Unassembled WGS sequence"/>
</dbReference>
<evidence type="ECO:0000256" key="3">
    <source>
        <dbReference type="SAM" id="SignalP"/>
    </source>
</evidence>
<evidence type="ECO:0000259" key="4">
    <source>
        <dbReference type="Pfam" id="PF01551"/>
    </source>
</evidence>
<dbReference type="Pfam" id="PF01551">
    <property type="entry name" value="Peptidase_M23"/>
    <property type="match status" value="1"/>
</dbReference>
<dbReference type="GO" id="GO:0004222">
    <property type="term" value="F:metalloendopeptidase activity"/>
    <property type="evidence" value="ECO:0007669"/>
    <property type="project" value="TreeGrafter"/>
</dbReference>
<evidence type="ECO:0000259" key="5">
    <source>
        <dbReference type="Pfam" id="PF24568"/>
    </source>
</evidence>
<dbReference type="InterPro" id="IPR011055">
    <property type="entry name" value="Dup_hybrid_motif"/>
</dbReference>
<dbReference type="Gene3D" id="6.10.250.3150">
    <property type="match status" value="1"/>
</dbReference>
<dbReference type="InterPro" id="IPR016047">
    <property type="entry name" value="M23ase_b-sheet_dom"/>
</dbReference>
<feature type="chain" id="PRO_5035206938" evidence="3">
    <location>
        <begin position="31"/>
        <end position="397"/>
    </location>
</feature>
<dbReference type="PANTHER" id="PTHR21666">
    <property type="entry name" value="PEPTIDASE-RELATED"/>
    <property type="match status" value="1"/>
</dbReference>
<evidence type="ECO:0000256" key="2">
    <source>
        <dbReference type="SAM" id="Coils"/>
    </source>
</evidence>
<protein>
    <submittedName>
        <fullName evidence="6">Peptidoglycan DD-metalloendopeptidase family protein</fullName>
    </submittedName>
</protein>
<dbReference type="SUPFAM" id="SSF51261">
    <property type="entry name" value="Duplicated hybrid motif"/>
    <property type="match status" value="1"/>
</dbReference>
<sequence>MLNHSSKQFKRLIWSLICCLGILMIAPALPAGSQETIDTLKQKKHSLDQQRSAVQKERDRVQKLETKAQGDLKSIRKTIQATSSQIQASEAKLKHTTQVLKSLERSLNEAEKTYRKRQSATVSRLRFLQQQQGAHGWAVLLESQSLNDFLDRRYQLKRLYQKDRNILSQLKVDADRLEGRRNQVEQAKNDIDLLRQELHAQKSDYEQQATYQTHIVNRLKNDRRALEAAEAQLAKDSQSIGALIQRRVAENQRRLAAERARNGEVIVISGTGQFVLPSAAPVSSSFGWRMHPILGYQKFHSGIDFAADYGGTIRSADRGTVIFAGWYGGYGNAVIVDHGSGITTLYAHSSELYVADGQTVERGQAIAAIGSTGLSTGPHLHFEVRKDGEPVDPAPYL</sequence>
<feature type="domain" description="M23ase beta-sheet core" evidence="4">
    <location>
        <begin position="298"/>
        <end position="393"/>
    </location>
</feature>
<keyword evidence="7" id="KW-1185">Reference proteome</keyword>
<comment type="caution">
    <text evidence="6">The sequence shown here is derived from an EMBL/GenBank/DDBJ whole genome shotgun (WGS) entry which is preliminary data.</text>
</comment>
<feature type="domain" description="Peptidoglycan hydrolase PcsB coiled-coil" evidence="5">
    <location>
        <begin position="109"/>
        <end position="178"/>
    </location>
</feature>
<dbReference type="EMBL" id="WVIE01000009">
    <property type="protein sequence ID" value="NDJ17489.1"/>
    <property type="molecule type" value="Genomic_DNA"/>
</dbReference>
<organism evidence="6 7">
    <name type="scientific">Myxacorys almedinensis A</name>
    <dbReference type="NCBI Taxonomy" id="2690445"/>
    <lineage>
        <taxon>Bacteria</taxon>
        <taxon>Bacillati</taxon>
        <taxon>Cyanobacteriota</taxon>
        <taxon>Cyanophyceae</taxon>
        <taxon>Leptolyngbyales</taxon>
        <taxon>Leptolyngbyaceae</taxon>
        <taxon>Myxacorys</taxon>
        <taxon>Myxacorys almedinensis</taxon>
    </lineage>
</organism>
<keyword evidence="2" id="KW-0175">Coiled coil</keyword>
<keyword evidence="1 3" id="KW-0732">Signal</keyword>
<feature type="coiled-coil region" evidence="2">
    <location>
        <begin position="37"/>
        <end position="120"/>
    </location>
</feature>
<name>A0A8J7YZM8_9CYAN</name>
<accession>A0A8J7YZM8</accession>
<dbReference type="Gene3D" id="2.70.70.10">
    <property type="entry name" value="Glucose Permease (Domain IIA)"/>
    <property type="match status" value="1"/>
</dbReference>
<feature type="signal peptide" evidence="3">
    <location>
        <begin position="1"/>
        <end position="30"/>
    </location>
</feature>
<feature type="coiled-coil region" evidence="2">
    <location>
        <begin position="167"/>
        <end position="239"/>
    </location>
</feature>
<proteinExistence type="predicted"/>
<dbReference type="AlphaFoldDB" id="A0A8J7YZM8"/>
<dbReference type="InterPro" id="IPR057309">
    <property type="entry name" value="PcsB_CC"/>
</dbReference>
<dbReference type="Pfam" id="PF24568">
    <property type="entry name" value="CC_PcsB"/>
    <property type="match status" value="1"/>
</dbReference>
<dbReference type="InterPro" id="IPR050570">
    <property type="entry name" value="Cell_wall_metabolism_enzyme"/>
</dbReference>
<evidence type="ECO:0000256" key="1">
    <source>
        <dbReference type="ARBA" id="ARBA00022729"/>
    </source>
</evidence>
<evidence type="ECO:0000313" key="7">
    <source>
        <dbReference type="Proteomes" id="UP000646053"/>
    </source>
</evidence>
<dbReference type="CDD" id="cd12797">
    <property type="entry name" value="M23_peptidase"/>
    <property type="match status" value="1"/>
</dbReference>
<gene>
    <name evidence="6" type="ORF">GS601_09345</name>
</gene>
<dbReference type="FunFam" id="2.70.70.10:FF:000006">
    <property type="entry name" value="M23 family peptidase"/>
    <property type="match status" value="1"/>
</dbReference>
<reference evidence="6" key="1">
    <citation type="submission" date="2019-12" db="EMBL/GenBank/DDBJ databases">
        <title>High-Quality draft genome sequences of three cyanobacteria isolated from the limestone walls of the Old Cathedral of Coimbra.</title>
        <authorList>
            <person name="Tiago I."/>
            <person name="Soares F."/>
            <person name="Portugal A."/>
        </authorList>
    </citation>
    <scope>NUCLEOTIDE SEQUENCE</scope>
    <source>
        <strain evidence="6">A</strain>
    </source>
</reference>